<dbReference type="EMBL" id="ML002443">
    <property type="protein sequence ID" value="RKP37812.1"/>
    <property type="molecule type" value="Genomic_DNA"/>
</dbReference>
<evidence type="ECO:0000256" key="1">
    <source>
        <dbReference type="SAM" id="SignalP"/>
    </source>
</evidence>
<feature type="chain" id="PRO_5020776329" evidence="1">
    <location>
        <begin position="21"/>
        <end position="371"/>
    </location>
</feature>
<evidence type="ECO:0000313" key="3">
    <source>
        <dbReference type="Proteomes" id="UP000268162"/>
    </source>
</evidence>
<dbReference type="AlphaFoldDB" id="A0A4P9ZY15"/>
<keyword evidence="1" id="KW-0732">Signal</keyword>
<dbReference type="Proteomes" id="UP000268162">
    <property type="component" value="Unassembled WGS sequence"/>
</dbReference>
<gene>
    <name evidence="2" type="ORF">BJ085DRAFT_30029</name>
</gene>
<name>A0A4P9ZY15_9FUNG</name>
<keyword evidence="3" id="KW-1185">Reference proteome</keyword>
<evidence type="ECO:0000313" key="2">
    <source>
        <dbReference type="EMBL" id="RKP37812.1"/>
    </source>
</evidence>
<proteinExistence type="predicted"/>
<sequence>MKAIVSVAAILVLFTNCLVATDTLQRQTLGKRTQEIPNEIISKVGDFLGPGDWLMAMLSIHGSVKNKPKELVTTKLNGFLDETGKLLAGSTLDPEAVRGWARGNPASPLHSISPALSSVVVQFANAKTLQLLSTIYIRATNYRGKPSLFEDWLDQVGAESGLSMAPMKAFYYDPQLAVSVIAGLSIHLAIVHLYQTQQYSAISQYLQLTDIATPRLSWMNSDSDLRYHRLQSTYFFLTLAILDENGEQVLGLVQALRGSLINLSFGCYRKFLANSELSKQKKYLVNLVNDKNVWLKSDDVTCHRFQMGSYWFRLSSRGELGVVLNVPRFAPNLAKEAFMKSNPANHYPIETLAKFEPKQSLWEKISKPFTQ</sequence>
<organism evidence="2 3">
    <name type="scientific">Dimargaris cristalligena</name>
    <dbReference type="NCBI Taxonomy" id="215637"/>
    <lineage>
        <taxon>Eukaryota</taxon>
        <taxon>Fungi</taxon>
        <taxon>Fungi incertae sedis</taxon>
        <taxon>Zoopagomycota</taxon>
        <taxon>Kickxellomycotina</taxon>
        <taxon>Dimargaritomycetes</taxon>
        <taxon>Dimargaritales</taxon>
        <taxon>Dimargaritaceae</taxon>
        <taxon>Dimargaris</taxon>
    </lineage>
</organism>
<reference evidence="3" key="1">
    <citation type="journal article" date="2018" name="Nat. Microbiol.">
        <title>Leveraging single-cell genomics to expand the fungal tree of life.</title>
        <authorList>
            <person name="Ahrendt S.R."/>
            <person name="Quandt C.A."/>
            <person name="Ciobanu D."/>
            <person name="Clum A."/>
            <person name="Salamov A."/>
            <person name="Andreopoulos B."/>
            <person name="Cheng J.F."/>
            <person name="Woyke T."/>
            <person name="Pelin A."/>
            <person name="Henrissat B."/>
            <person name="Reynolds N.K."/>
            <person name="Benny G.L."/>
            <person name="Smith M.E."/>
            <person name="James T.Y."/>
            <person name="Grigoriev I.V."/>
        </authorList>
    </citation>
    <scope>NUCLEOTIDE SEQUENCE [LARGE SCALE GENOMIC DNA]</scope>
    <source>
        <strain evidence="3">RSA 468</strain>
    </source>
</reference>
<accession>A0A4P9ZY15</accession>
<feature type="signal peptide" evidence="1">
    <location>
        <begin position="1"/>
        <end position="20"/>
    </location>
</feature>
<protein>
    <submittedName>
        <fullName evidence="2">Uncharacterized protein</fullName>
    </submittedName>
</protein>